<name>A0ABQ2WPF8_9ALTE</name>
<gene>
    <name evidence="1" type="ORF">GCM10008111_19810</name>
</gene>
<dbReference type="Proteomes" id="UP000634667">
    <property type="component" value="Unassembled WGS sequence"/>
</dbReference>
<dbReference type="EMBL" id="BMYR01000008">
    <property type="protein sequence ID" value="GGW63993.1"/>
    <property type="molecule type" value="Genomic_DNA"/>
</dbReference>
<proteinExistence type="predicted"/>
<sequence length="55" mass="6090">MKASKASQGDCSALRLRLHYKAALAGGVSKDRYAKVSFNISDFSYILFEGFSNRI</sequence>
<keyword evidence="2" id="KW-1185">Reference proteome</keyword>
<evidence type="ECO:0000313" key="2">
    <source>
        <dbReference type="Proteomes" id="UP000634667"/>
    </source>
</evidence>
<protein>
    <submittedName>
        <fullName evidence="1">Uncharacterized protein</fullName>
    </submittedName>
</protein>
<accession>A0ABQ2WPF8</accession>
<organism evidence="1 2">
    <name type="scientific">Alishewanella tabrizica</name>
    <dbReference type="NCBI Taxonomy" id="671278"/>
    <lineage>
        <taxon>Bacteria</taxon>
        <taxon>Pseudomonadati</taxon>
        <taxon>Pseudomonadota</taxon>
        <taxon>Gammaproteobacteria</taxon>
        <taxon>Alteromonadales</taxon>
        <taxon>Alteromonadaceae</taxon>
        <taxon>Alishewanella</taxon>
    </lineage>
</organism>
<evidence type="ECO:0000313" key="1">
    <source>
        <dbReference type="EMBL" id="GGW63993.1"/>
    </source>
</evidence>
<comment type="caution">
    <text evidence="1">The sequence shown here is derived from an EMBL/GenBank/DDBJ whole genome shotgun (WGS) entry which is preliminary data.</text>
</comment>
<reference evidence="2" key="1">
    <citation type="journal article" date="2019" name="Int. J. Syst. Evol. Microbiol.">
        <title>The Global Catalogue of Microorganisms (GCM) 10K type strain sequencing project: providing services to taxonomists for standard genome sequencing and annotation.</title>
        <authorList>
            <consortium name="The Broad Institute Genomics Platform"/>
            <consortium name="The Broad Institute Genome Sequencing Center for Infectious Disease"/>
            <person name="Wu L."/>
            <person name="Ma J."/>
        </authorList>
    </citation>
    <scope>NUCLEOTIDE SEQUENCE [LARGE SCALE GENOMIC DNA]</scope>
    <source>
        <strain evidence="2">KCTC 23723</strain>
    </source>
</reference>